<dbReference type="InterPro" id="IPR053927">
    <property type="entry name" value="FlgK_helical"/>
</dbReference>
<feature type="domain" description="Flagellar basal body rod protein N-terminal" evidence="8">
    <location>
        <begin position="5"/>
        <end position="33"/>
    </location>
</feature>
<evidence type="ECO:0000256" key="4">
    <source>
        <dbReference type="ARBA" id="ARBA00016244"/>
    </source>
</evidence>
<evidence type="ECO:0000256" key="1">
    <source>
        <dbReference type="ARBA" id="ARBA00004365"/>
    </source>
</evidence>
<evidence type="ECO:0000313" key="12">
    <source>
        <dbReference type="Proteomes" id="UP000078406"/>
    </source>
</evidence>
<feature type="domain" description="Flagellar basal-body/hook protein C-terminal" evidence="9">
    <location>
        <begin position="417"/>
        <end position="456"/>
    </location>
</feature>
<evidence type="ECO:0000313" key="11">
    <source>
        <dbReference type="EMBL" id="OAJ93990.1"/>
    </source>
</evidence>
<evidence type="ECO:0000259" key="10">
    <source>
        <dbReference type="Pfam" id="PF22638"/>
    </source>
</evidence>
<dbReference type="PANTHER" id="PTHR30033">
    <property type="entry name" value="FLAGELLAR HOOK-ASSOCIATED PROTEIN 1"/>
    <property type="match status" value="1"/>
</dbReference>
<dbReference type="GO" id="GO:0005576">
    <property type="term" value="C:extracellular region"/>
    <property type="evidence" value="ECO:0007669"/>
    <property type="project" value="UniProtKB-SubCell"/>
</dbReference>
<dbReference type="PANTHER" id="PTHR30033:SF1">
    <property type="entry name" value="FLAGELLAR HOOK-ASSOCIATED PROTEIN 1"/>
    <property type="match status" value="1"/>
</dbReference>
<dbReference type="InterPro" id="IPR002371">
    <property type="entry name" value="FlgK"/>
</dbReference>
<keyword evidence="6 7" id="KW-0975">Bacterial flagellum</keyword>
<evidence type="ECO:0000259" key="8">
    <source>
        <dbReference type="Pfam" id="PF00460"/>
    </source>
</evidence>
<dbReference type="Proteomes" id="UP000078406">
    <property type="component" value="Unassembled WGS sequence"/>
</dbReference>
<comment type="subcellular location">
    <subcellularLocation>
        <location evidence="1 7">Bacterial flagellum</location>
    </subcellularLocation>
    <subcellularLocation>
        <location evidence="2 7">Secreted</location>
    </subcellularLocation>
</comment>
<comment type="similarity">
    <text evidence="3 7">Belongs to the flagella basal body rod proteins family.</text>
</comment>
<accession>A0A177XZI4</accession>
<organism evidence="11 12">
    <name type="scientific">Vibrio bivalvicida</name>
    <dbReference type="NCBI Taxonomy" id="1276888"/>
    <lineage>
        <taxon>Bacteria</taxon>
        <taxon>Pseudomonadati</taxon>
        <taxon>Pseudomonadota</taxon>
        <taxon>Gammaproteobacteria</taxon>
        <taxon>Vibrionales</taxon>
        <taxon>Vibrionaceae</taxon>
        <taxon>Vibrio</taxon>
        <taxon>Vibrio oreintalis group</taxon>
    </lineage>
</organism>
<gene>
    <name evidence="7" type="primary">flgK</name>
    <name evidence="11" type="ORF">APB76_12310</name>
</gene>
<evidence type="ECO:0000256" key="7">
    <source>
        <dbReference type="RuleBase" id="RU362065"/>
    </source>
</evidence>
<dbReference type="Pfam" id="PF00460">
    <property type="entry name" value="Flg_bb_rod"/>
    <property type="match status" value="1"/>
</dbReference>
<reference evidence="11 12" key="1">
    <citation type="journal article" date="2016" name="Syst. Appl. Microbiol.">
        <title>Vibrio bivalvicida sp. nov., a novel larval pathogen for bivalve molluscs reared in a hatchery.</title>
        <authorList>
            <person name="Dubert J."/>
            <person name="Romalde J.L."/>
            <person name="Prado S."/>
            <person name="Barja J.L."/>
        </authorList>
    </citation>
    <scope>NUCLEOTIDE SEQUENCE [LARGE SCALE GENOMIC DNA]</scope>
    <source>
        <strain evidence="11 12">605</strain>
    </source>
</reference>
<keyword evidence="11" id="KW-0282">Flagellum</keyword>
<comment type="caution">
    <text evidence="11">The sequence shown here is derived from an EMBL/GenBank/DDBJ whole genome shotgun (WGS) entry which is preliminary data.</text>
</comment>
<dbReference type="AlphaFoldDB" id="A0A177XZI4"/>
<evidence type="ECO:0000256" key="6">
    <source>
        <dbReference type="ARBA" id="ARBA00023143"/>
    </source>
</evidence>
<evidence type="ECO:0000256" key="5">
    <source>
        <dbReference type="ARBA" id="ARBA00022525"/>
    </source>
</evidence>
<protein>
    <recommendedName>
        <fullName evidence="4 7">Flagellar hook-associated protein 1</fullName>
        <shortName evidence="7">HAP1</shortName>
    </recommendedName>
</protein>
<dbReference type="Pfam" id="PF06429">
    <property type="entry name" value="Flg_bbr_C"/>
    <property type="match status" value="1"/>
</dbReference>
<keyword evidence="11" id="KW-0969">Cilium</keyword>
<dbReference type="EMBL" id="LLEI02000032">
    <property type="protein sequence ID" value="OAJ93990.1"/>
    <property type="molecule type" value="Genomic_DNA"/>
</dbReference>
<name>A0A177XZI4_9VIBR</name>
<feature type="domain" description="Flagellar hook-associated protein FlgK helical" evidence="10">
    <location>
        <begin position="92"/>
        <end position="322"/>
    </location>
</feature>
<dbReference type="GO" id="GO:0009424">
    <property type="term" value="C:bacterial-type flagellum hook"/>
    <property type="evidence" value="ECO:0007669"/>
    <property type="project" value="UniProtKB-UniRule"/>
</dbReference>
<dbReference type="InterPro" id="IPR010930">
    <property type="entry name" value="Flg_bb/hook_C_dom"/>
</dbReference>
<proteinExistence type="inferred from homology"/>
<dbReference type="GO" id="GO:0044780">
    <property type="term" value="P:bacterial-type flagellum assembly"/>
    <property type="evidence" value="ECO:0007669"/>
    <property type="project" value="InterPro"/>
</dbReference>
<evidence type="ECO:0000256" key="2">
    <source>
        <dbReference type="ARBA" id="ARBA00004613"/>
    </source>
</evidence>
<sequence length="457" mass="48171">MSLVNIALSGLNANRVALDVTAQNVSNINTPGYSRQQALLASVGGGKHDKLSAGSGVEVTSIRRVTDEFLVKQTWSTNSLSSYATRYTTNFGQLENMLGADGFSLSAGLDTLFSALNDATVKPESVPYRQQIINEAEAISRRFNTLTESLYNQHKDMSDQRSAAVTHANSLMNNIANVNKQIVEMQGTGGNPATLMDERDALIGELSKVVEVKTTAQHDGSLQVTLVSGQPLVMGSDAGKLKAIPDPSDPYLANMQVEFGTQNFAVTGSTGGKIGALNDYQTQVLSPYRTAIDDMAKALADEFNTVLATGKDLNGNAGGALFSYDPANPAASLTTTDLKPDQLALSSDGTPGNAGVLDQLVAISNKSVAISGFGSLSLNDAFAAMVGETAIKARQADADYKAKVAINEQAIAARDNISAVNSDEEAANLMTFANAHNANMKVISTANQLFDSVLKLF</sequence>
<dbReference type="InterPro" id="IPR001444">
    <property type="entry name" value="Flag_bb_rod_N"/>
</dbReference>
<keyword evidence="5 7" id="KW-0964">Secreted</keyword>
<dbReference type="SUPFAM" id="SSF64518">
    <property type="entry name" value="Phase 1 flagellin"/>
    <property type="match status" value="1"/>
</dbReference>
<dbReference type="RefSeq" id="WP_054961523.1">
    <property type="nucleotide sequence ID" value="NZ_LLEI02000032.1"/>
</dbReference>
<dbReference type="PRINTS" id="PR01005">
    <property type="entry name" value="FLGHOOKAP1"/>
</dbReference>
<keyword evidence="11" id="KW-0966">Cell projection</keyword>
<dbReference type="GO" id="GO:0005198">
    <property type="term" value="F:structural molecule activity"/>
    <property type="evidence" value="ECO:0007669"/>
    <property type="project" value="UniProtKB-UniRule"/>
</dbReference>
<dbReference type="Pfam" id="PF22638">
    <property type="entry name" value="FlgK_D1"/>
    <property type="match status" value="1"/>
</dbReference>
<dbReference type="NCBIfam" id="TIGR02492">
    <property type="entry name" value="flgK_ends"/>
    <property type="match status" value="1"/>
</dbReference>
<evidence type="ECO:0000256" key="3">
    <source>
        <dbReference type="ARBA" id="ARBA00009677"/>
    </source>
</evidence>
<evidence type="ECO:0000259" key="9">
    <source>
        <dbReference type="Pfam" id="PF06429"/>
    </source>
</evidence>